<evidence type="ECO:0000256" key="5">
    <source>
        <dbReference type="ARBA" id="ARBA00022842"/>
    </source>
</evidence>
<comment type="function">
    <text evidence="6">Toxic component of a toxin-antitoxin (TA) system. An RNase.</text>
</comment>
<evidence type="ECO:0000256" key="6">
    <source>
        <dbReference type="HAMAP-Rule" id="MF_00265"/>
    </source>
</evidence>
<comment type="caution">
    <text evidence="8">The sequence shown here is derived from an EMBL/GenBank/DDBJ whole genome shotgun (WGS) entry which is preliminary data.</text>
</comment>
<organism evidence="8 9">
    <name type="scientific">Brachybacterium muris UCD-AY4</name>
    <dbReference type="NCBI Taxonomy" id="1249481"/>
    <lineage>
        <taxon>Bacteria</taxon>
        <taxon>Bacillati</taxon>
        <taxon>Actinomycetota</taxon>
        <taxon>Actinomycetes</taxon>
        <taxon>Micrococcales</taxon>
        <taxon>Dermabacteraceae</taxon>
        <taxon>Brachybacterium</taxon>
    </lineage>
</organism>
<protein>
    <recommendedName>
        <fullName evidence="6">Ribonuclease VapC</fullName>
        <shortName evidence="6">RNase VapC</shortName>
        <ecNumber evidence="6">3.1.-.-</ecNumber>
    </recommendedName>
    <alternativeName>
        <fullName evidence="6">Toxin VapC</fullName>
    </alternativeName>
</protein>
<dbReference type="HAMAP" id="MF_00265">
    <property type="entry name" value="VapC_Nob1"/>
    <property type="match status" value="1"/>
</dbReference>
<keyword evidence="6" id="KW-0800">Toxin</keyword>
<evidence type="ECO:0000256" key="1">
    <source>
        <dbReference type="ARBA" id="ARBA00022649"/>
    </source>
</evidence>
<evidence type="ECO:0000256" key="3">
    <source>
        <dbReference type="ARBA" id="ARBA00022723"/>
    </source>
</evidence>
<comment type="cofactor">
    <cofactor evidence="6">
        <name>Mg(2+)</name>
        <dbReference type="ChEBI" id="CHEBI:18420"/>
    </cofactor>
</comment>
<feature type="binding site" evidence="6">
    <location>
        <position position="13"/>
    </location>
    <ligand>
        <name>Mg(2+)</name>
        <dbReference type="ChEBI" id="CHEBI:18420"/>
    </ligand>
</feature>
<dbReference type="GO" id="GO:0000287">
    <property type="term" value="F:magnesium ion binding"/>
    <property type="evidence" value="ECO:0007669"/>
    <property type="project" value="UniProtKB-UniRule"/>
</dbReference>
<dbReference type="HOGENOM" id="CLU_148501_0_0_11"/>
<evidence type="ECO:0000313" key="8">
    <source>
        <dbReference type="EMBL" id="EYT48763.1"/>
    </source>
</evidence>
<keyword evidence="9" id="KW-1185">Reference proteome</keyword>
<dbReference type="Gene3D" id="3.40.50.1010">
    <property type="entry name" value="5'-nuclease"/>
    <property type="match status" value="1"/>
</dbReference>
<dbReference type="InterPro" id="IPR002716">
    <property type="entry name" value="PIN_dom"/>
</dbReference>
<gene>
    <name evidence="6" type="primary">vapC</name>
    <name evidence="8" type="ORF">D641_0110945</name>
</gene>
<evidence type="ECO:0000256" key="2">
    <source>
        <dbReference type="ARBA" id="ARBA00022722"/>
    </source>
</evidence>
<sequence length="146" mass="16027">MMPHRESRVVVLDASALIAVQNPSDRFHDSALTVLDELSDCEWLIHPLTHIELLVGPARAGGAEALREAHSWFERFGLQVSGDVEAIDLRAPEAREHLAVLRAVTLLKLPDAAVLHLALARNATLVTGDRRLAGAARDHRLDVEEL</sequence>
<evidence type="ECO:0000259" key="7">
    <source>
        <dbReference type="Pfam" id="PF01850"/>
    </source>
</evidence>
<name>A0A022KZR2_9MICO</name>
<reference evidence="8 9" key="1">
    <citation type="journal article" date="2013" name="Genome Announc.">
        <title>Draft genome sequence of an Actinobacterium, Brachybacterium muris strain UCD-AY4.</title>
        <authorList>
            <person name="Lo J.R."/>
            <person name="Lang J.M."/>
            <person name="Darling A.E."/>
            <person name="Eisen J.A."/>
            <person name="Coil D.A."/>
        </authorList>
    </citation>
    <scope>NUCLEOTIDE SEQUENCE [LARGE SCALE GENOMIC DNA]</scope>
    <source>
        <strain evidence="8 9">UCD-AY4</strain>
    </source>
</reference>
<feature type="domain" description="PIN" evidence="7">
    <location>
        <begin position="10"/>
        <end position="136"/>
    </location>
</feature>
<comment type="similarity">
    <text evidence="6">Belongs to the PINc/VapC protein family.</text>
</comment>
<keyword evidence="2 6" id="KW-0540">Nuclease</keyword>
<feature type="binding site" evidence="6">
    <location>
        <position position="111"/>
    </location>
    <ligand>
        <name>Mg(2+)</name>
        <dbReference type="ChEBI" id="CHEBI:18420"/>
    </ligand>
</feature>
<dbReference type="InterPro" id="IPR022907">
    <property type="entry name" value="VapC_family"/>
</dbReference>
<accession>A0A022KZR2</accession>
<dbReference type="AlphaFoldDB" id="A0A022KZR2"/>
<dbReference type="GO" id="GO:0016787">
    <property type="term" value="F:hydrolase activity"/>
    <property type="evidence" value="ECO:0007669"/>
    <property type="project" value="UniProtKB-KW"/>
</dbReference>
<dbReference type="InterPro" id="IPR029060">
    <property type="entry name" value="PIN-like_dom_sf"/>
</dbReference>
<evidence type="ECO:0000313" key="9">
    <source>
        <dbReference type="Proteomes" id="UP000019754"/>
    </source>
</evidence>
<dbReference type="SUPFAM" id="SSF88723">
    <property type="entry name" value="PIN domain-like"/>
    <property type="match status" value="1"/>
</dbReference>
<dbReference type="Proteomes" id="UP000019754">
    <property type="component" value="Unassembled WGS sequence"/>
</dbReference>
<dbReference type="EC" id="3.1.-.-" evidence="6"/>
<keyword evidence="4 6" id="KW-0378">Hydrolase</keyword>
<evidence type="ECO:0000256" key="4">
    <source>
        <dbReference type="ARBA" id="ARBA00022801"/>
    </source>
</evidence>
<keyword evidence="3 6" id="KW-0479">Metal-binding</keyword>
<dbReference type="GO" id="GO:0090729">
    <property type="term" value="F:toxin activity"/>
    <property type="evidence" value="ECO:0007669"/>
    <property type="project" value="UniProtKB-KW"/>
</dbReference>
<keyword evidence="1 6" id="KW-1277">Toxin-antitoxin system</keyword>
<dbReference type="Pfam" id="PF01850">
    <property type="entry name" value="PIN"/>
    <property type="match status" value="1"/>
</dbReference>
<dbReference type="GO" id="GO:0004540">
    <property type="term" value="F:RNA nuclease activity"/>
    <property type="evidence" value="ECO:0007669"/>
    <property type="project" value="InterPro"/>
</dbReference>
<proteinExistence type="inferred from homology"/>
<keyword evidence="5 6" id="KW-0460">Magnesium</keyword>
<dbReference type="EMBL" id="AORC01000013">
    <property type="protein sequence ID" value="EYT48763.1"/>
    <property type="molecule type" value="Genomic_DNA"/>
</dbReference>